<dbReference type="InParanoid" id="A0A1Y2E3E6"/>
<reference evidence="4 5" key="1">
    <citation type="submission" date="2016-07" db="EMBL/GenBank/DDBJ databases">
        <title>Pervasive Adenine N6-methylation of Active Genes in Fungi.</title>
        <authorList>
            <consortium name="DOE Joint Genome Institute"/>
            <person name="Mondo S.J."/>
            <person name="Dannebaum R.O."/>
            <person name="Kuo R.C."/>
            <person name="Labutti K."/>
            <person name="Haridas S."/>
            <person name="Kuo A."/>
            <person name="Salamov A."/>
            <person name="Ahrendt S.R."/>
            <person name="Lipzen A."/>
            <person name="Sullivan W."/>
            <person name="Andreopoulos W.B."/>
            <person name="Clum A."/>
            <person name="Lindquist E."/>
            <person name="Daum C."/>
            <person name="Ramamoorthy G.K."/>
            <person name="Gryganskyi A."/>
            <person name="Culley D."/>
            <person name="Magnuson J.K."/>
            <person name="James T.Y."/>
            <person name="O'Malley M.A."/>
            <person name="Stajich J.E."/>
            <person name="Spatafora J.W."/>
            <person name="Visel A."/>
            <person name="Grigoriev I.V."/>
        </authorList>
    </citation>
    <scope>NUCLEOTIDE SEQUENCE [LARGE SCALE GENOMIC DNA]</scope>
    <source>
        <strain evidence="4 5">CBS 129021</strain>
    </source>
</reference>
<evidence type="ECO:0000256" key="1">
    <source>
        <dbReference type="ARBA" id="ARBA00022679"/>
    </source>
</evidence>
<dbReference type="GeneID" id="63770863"/>
<keyword evidence="3" id="KW-0119">Carbohydrate metabolism</keyword>
<dbReference type="Pfam" id="PF10250">
    <property type="entry name" value="O-FucT"/>
    <property type="match status" value="1"/>
</dbReference>
<dbReference type="Gene3D" id="3.40.50.11350">
    <property type="match status" value="1"/>
</dbReference>
<protein>
    <recommendedName>
        <fullName evidence="6">Alternative oxidase</fullName>
    </recommendedName>
</protein>
<dbReference type="AlphaFoldDB" id="A0A1Y2E3E6"/>
<evidence type="ECO:0000313" key="5">
    <source>
        <dbReference type="Proteomes" id="UP000193689"/>
    </source>
</evidence>
<dbReference type="EMBL" id="MCFJ01000005">
    <property type="protein sequence ID" value="ORY66078.1"/>
    <property type="molecule type" value="Genomic_DNA"/>
</dbReference>
<dbReference type="GO" id="GO:0016740">
    <property type="term" value="F:transferase activity"/>
    <property type="evidence" value="ECO:0007669"/>
    <property type="project" value="UniProtKB-KW"/>
</dbReference>
<organism evidence="4 5">
    <name type="scientific">Pseudomassariella vexata</name>
    <dbReference type="NCBI Taxonomy" id="1141098"/>
    <lineage>
        <taxon>Eukaryota</taxon>
        <taxon>Fungi</taxon>
        <taxon>Dikarya</taxon>
        <taxon>Ascomycota</taxon>
        <taxon>Pezizomycotina</taxon>
        <taxon>Sordariomycetes</taxon>
        <taxon>Xylariomycetidae</taxon>
        <taxon>Amphisphaeriales</taxon>
        <taxon>Pseudomassariaceae</taxon>
        <taxon>Pseudomassariella</taxon>
    </lineage>
</organism>
<keyword evidence="1" id="KW-0808">Transferase</keyword>
<comment type="caution">
    <text evidence="4">The sequence shown here is derived from an EMBL/GenBank/DDBJ whole genome shotgun (WGS) entry which is preliminary data.</text>
</comment>
<evidence type="ECO:0000256" key="2">
    <source>
        <dbReference type="ARBA" id="ARBA00023253"/>
    </source>
</evidence>
<dbReference type="Proteomes" id="UP000193689">
    <property type="component" value="Unassembled WGS sequence"/>
</dbReference>
<feature type="non-terminal residue" evidence="4">
    <location>
        <position position="408"/>
    </location>
</feature>
<dbReference type="GO" id="GO:0006004">
    <property type="term" value="P:fucose metabolic process"/>
    <property type="evidence" value="ECO:0007669"/>
    <property type="project" value="UniProtKB-KW"/>
</dbReference>
<keyword evidence="5" id="KW-1185">Reference proteome</keyword>
<keyword evidence="2" id="KW-0294">Fucose metabolism</keyword>
<evidence type="ECO:0000256" key="3">
    <source>
        <dbReference type="ARBA" id="ARBA00023277"/>
    </source>
</evidence>
<evidence type="ECO:0008006" key="6">
    <source>
        <dbReference type="Google" id="ProtNLM"/>
    </source>
</evidence>
<dbReference type="CDD" id="cd11296">
    <property type="entry name" value="O-FucT_like"/>
    <property type="match status" value="1"/>
</dbReference>
<gene>
    <name evidence="4" type="ORF">BCR38DRAFT_310642</name>
</gene>
<sequence length="408" mass="45958">VDLSSPRSPFIAWPLKRVCAEATFVPGLVFICDNNSGGPGNIRNFILTCVRYAIEAGATALILPRIRTRSEDNLSNIFRDYEPFGYMFDEVHFRAGMGAACPQIKIYAELESVPGVIAKMEKEKLLLEKMVEMIAPKDYGNRGGCDRRDPNRHTDRFGQSFRKWMNESASERGLDAVTRDKPRLIRLRWGVIWDWPIYRDGQDFVATYGGLLRIRDDILDLGGSISAAMRSLVGSSNANELGAGRGFLGVHLRTERDALEQWPSYGNQIAGYIRQAENQGFRGGVAYLASGNETEAQRFAKDALKDVGLHVYSKHDVLQGSDLERLKSLSWDQQALVDFAVLLESDYFVGVSPSSFSINVAMKRHLKGDGVYTRPWKVGGPGDGRSWLVGRYEKYWEDWLFMFDGMWP</sequence>
<evidence type="ECO:0000313" key="4">
    <source>
        <dbReference type="EMBL" id="ORY66078.1"/>
    </source>
</evidence>
<dbReference type="OrthoDB" id="20368at2759"/>
<dbReference type="RefSeq" id="XP_040717042.1">
    <property type="nucleotide sequence ID" value="XM_040854651.1"/>
</dbReference>
<dbReference type="InterPro" id="IPR019378">
    <property type="entry name" value="GDP-Fuc_O-FucTrfase"/>
</dbReference>
<name>A0A1Y2E3E6_9PEZI</name>
<feature type="non-terminal residue" evidence="4">
    <location>
        <position position="1"/>
    </location>
</feature>
<proteinExistence type="predicted"/>
<accession>A0A1Y2E3E6</accession>